<dbReference type="InterPro" id="IPR036514">
    <property type="entry name" value="SGNH_hydro_sf"/>
</dbReference>
<organism evidence="2 3">
    <name type="scientific">Nocardioides dokdonensis FR1436</name>
    <dbReference type="NCBI Taxonomy" id="1300347"/>
    <lineage>
        <taxon>Bacteria</taxon>
        <taxon>Bacillati</taxon>
        <taxon>Actinomycetota</taxon>
        <taxon>Actinomycetes</taxon>
        <taxon>Propionibacteriales</taxon>
        <taxon>Nocardioidaceae</taxon>
        <taxon>Nocardioides</taxon>
    </lineage>
</organism>
<dbReference type="Pfam" id="PF13472">
    <property type="entry name" value="Lipase_GDSL_2"/>
    <property type="match status" value="1"/>
</dbReference>
<proteinExistence type="predicted"/>
<reference evidence="2 3" key="1">
    <citation type="submission" date="2016-03" db="EMBL/GenBank/DDBJ databases">
        <title>Complete genome sequence of a soil Actinobacterium, Nocardioides dokdonensis FR1436.</title>
        <authorList>
            <person name="Kwon S.-K."/>
            <person name="Kim K."/>
            <person name="Kim J.F."/>
        </authorList>
    </citation>
    <scope>NUCLEOTIDE SEQUENCE [LARGE SCALE GENOMIC DNA]</scope>
    <source>
        <strain evidence="2 3">FR1436</strain>
    </source>
</reference>
<dbReference type="Proteomes" id="UP000077868">
    <property type="component" value="Chromosome"/>
</dbReference>
<dbReference type="AlphaFoldDB" id="A0A1A9GJT7"/>
<gene>
    <name evidence="2" type="ORF">I601_1906</name>
</gene>
<sequence>MVSRRRTLGVALAALLLALAGVFVLVGPERATGSYAERCARFDVDSATRAGVVTGSGDPVLVVGDSWSAGLGLPDPAASWPSRLEGRVRVAGFSGSGFSAHASGCGAVSFADRVPAALVGLPAGALVVVAGGLNDWDRPEAEVRAGFTALVAALEGRRVVVVGPAAAPARAAYVPRVDALLAELSAAHGVAYLAPRDVAPAYLDDGLHLTPAGHATFGDWVADQLGRLPRPRA</sequence>
<dbReference type="STRING" id="1300347.I601_1906"/>
<dbReference type="SUPFAM" id="SSF52266">
    <property type="entry name" value="SGNH hydrolase"/>
    <property type="match status" value="1"/>
</dbReference>
<dbReference type="InterPro" id="IPR013830">
    <property type="entry name" value="SGNH_hydro"/>
</dbReference>
<dbReference type="PATRIC" id="fig|1300347.3.peg.1907"/>
<dbReference type="KEGG" id="ndk:I601_1906"/>
<evidence type="ECO:0000259" key="1">
    <source>
        <dbReference type="Pfam" id="PF13472"/>
    </source>
</evidence>
<keyword evidence="3" id="KW-1185">Reference proteome</keyword>
<dbReference type="Gene3D" id="3.40.50.1110">
    <property type="entry name" value="SGNH hydrolase"/>
    <property type="match status" value="1"/>
</dbReference>
<name>A0A1A9GJT7_9ACTN</name>
<protein>
    <recommendedName>
        <fullName evidence="1">SGNH hydrolase-type esterase domain-containing protein</fullName>
    </recommendedName>
</protein>
<accession>A0A1A9GJT7</accession>
<feature type="domain" description="SGNH hydrolase-type esterase" evidence="1">
    <location>
        <begin position="62"/>
        <end position="215"/>
    </location>
</feature>
<evidence type="ECO:0000313" key="3">
    <source>
        <dbReference type="Proteomes" id="UP000077868"/>
    </source>
</evidence>
<evidence type="ECO:0000313" key="2">
    <source>
        <dbReference type="EMBL" id="ANH38336.1"/>
    </source>
</evidence>
<dbReference type="EMBL" id="CP015079">
    <property type="protein sequence ID" value="ANH38336.1"/>
    <property type="molecule type" value="Genomic_DNA"/>
</dbReference>